<protein>
    <submittedName>
        <fullName evidence="2">Preprotein-translocase subunit g</fullName>
    </submittedName>
</protein>
<name>A0A1Z1ML18_9FLOR</name>
<keyword evidence="1" id="KW-0472">Membrane</keyword>
<dbReference type="AlphaFoldDB" id="A0A1Z1ML18"/>
<accession>A0A1Z1ML18</accession>
<proteinExistence type="predicted"/>
<reference evidence="2" key="1">
    <citation type="journal article" date="2017" name="J. Phycol.">
        <title>Analysis of chloroplast genomes and a supermatrix inform reclassification of the Rhodomelaceae (Rhodophyta).</title>
        <authorList>
            <person name="Diaz-Tapia P."/>
            <person name="Maggs C.A."/>
            <person name="West J.A."/>
            <person name="Verbruggen H."/>
        </authorList>
    </citation>
    <scope>NUCLEOTIDE SEQUENCE</scope>
    <source>
        <strain evidence="2">PD1024</strain>
    </source>
</reference>
<feature type="transmembrane region" description="Helical" evidence="1">
    <location>
        <begin position="6"/>
        <end position="23"/>
    </location>
</feature>
<feature type="transmembrane region" description="Helical" evidence="1">
    <location>
        <begin position="44"/>
        <end position="64"/>
    </location>
</feature>
<geneLocation type="chloroplast" evidence="2"/>
<keyword evidence="2" id="KW-0150">Chloroplast</keyword>
<sequence>MFKIIWYLLNFVIILLILFNNPSSNSMNNFMGQNKFLTLRSNQVNIQRFIFFMVILFIFFTALLST</sequence>
<evidence type="ECO:0000313" key="2">
    <source>
        <dbReference type="EMBL" id="ARW66441.1"/>
    </source>
</evidence>
<gene>
    <name evidence="2" type="primary">secG</name>
</gene>
<keyword evidence="2" id="KW-0934">Plastid</keyword>
<dbReference type="RefSeq" id="YP_009397255.1">
    <property type="nucleotide sequence ID" value="NC_035286.1"/>
</dbReference>
<evidence type="ECO:0000256" key="1">
    <source>
        <dbReference type="SAM" id="Phobius"/>
    </source>
</evidence>
<dbReference type="GeneID" id="33359584"/>
<keyword evidence="1" id="KW-1133">Transmembrane helix</keyword>
<keyword evidence="1" id="KW-0812">Transmembrane</keyword>
<organism evidence="2">
    <name type="scientific">Thuretia quercifolia</name>
    <dbReference type="NCBI Taxonomy" id="189650"/>
    <lineage>
        <taxon>Eukaryota</taxon>
        <taxon>Rhodophyta</taxon>
        <taxon>Florideophyceae</taxon>
        <taxon>Rhodymeniophycidae</taxon>
        <taxon>Ceramiales</taxon>
        <taxon>Dasyaceae</taxon>
        <taxon>Thuretia</taxon>
    </lineage>
</organism>
<dbReference type="EMBL" id="MF101442">
    <property type="protein sequence ID" value="ARW66441.1"/>
    <property type="molecule type" value="Genomic_DNA"/>
</dbReference>